<reference evidence="1 2" key="1">
    <citation type="journal article" date="2023" name="Sci. Data">
        <title>Genome assembly of the Korean intertidal mud-creeper Batillaria attramentaria.</title>
        <authorList>
            <person name="Patra A.K."/>
            <person name="Ho P.T."/>
            <person name="Jun S."/>
            <person name="Lee S.J."/>
            <person name="Kim Y."/>
            <person name="Won Y.J."/>
        </authorList>
    </citation>
    <scope>NUCLEOTIDE SEQUENCE [LARGE SCALE GENOMIC DNA]</scope>
    <source>
        <strain evidence="1">Wonlab-2016</strain>
    </source>
</reference>
<evidence type="ECO:0000313" key="2">
    <source>
        <dbReference type="Proteomes" id="UP001519460"/>
    </source>
</evidence>
<sequence length="152" mass="16941">MNMENCNFTVFSLQQLYWRKNKYFKVGDHSSVSNVFGTARKTRLEWGELIRRSNGGSLSFAGISAGLFSYTNSNTELAQILFAMCSTLWDLPKALEDIQMKGVHAEFLADCGIIMSQTCTDCLHNSWAPAPSVPCCPQTMTSGGQQRAQRQL</sequence>
<protein>
    <submittedName>
        <fullName evidence="1">Uncharacterized protein</fullName>
    </submittedName>
</protein>
<accession>A0ABD0M6R4</accession>
<dbReference type="AlphaFoldDB" id="A0ABD0M6R4"/>
<dbReference type="Proteomes" id="UP001519460">
    <property type="component" value="Unassembled WGS sequence"/>
</dbReference>
<organism evidence="1 2">
    <name type="scientific">Batillaria attramentaria</name>
    <dbReference type="NCBI Taxonomy" id="370345"/>
    <lineage>
        <taxon>Eukaryota</taxon>
        <taxon>Metazoa</taxon>
        <taxon>Spiralia</taxon>
        <taxon>Lophotrochozoa</taxon>
        <taxon>Mollusca</taxon>
        <taxon>Gastropoda</taxon>
        <taxon>Caenogastropoda</taxon>
        <taxon>Sorbeoconcha</taxon>
        <taxon>Cerithioidea</taxon>
        <taxon>Batillariidae</taxon>
        <taxon>Batillaria</taxon>
    </lineage>
</organism>
<name>A0ABD0M6R4_9CAEN</name>
<comment type="caution">
    <text evidence="1">The sequence shown here is derived from an EMBL/GenBank/DDBJ whole genome shotgun (WGS) entry which is preliminary data.</text>
</comment>
<evidence type="ECO:0000313" key="1">
    <source>
        <dbReference type="EMBL" id="KAK7507347.1"/>
    </source>
</evidence>
<gene>
    <name evidence="1" type="ORF">BaRGS_00001282</name>
</gene>
<keyword evidence="2" id="KW-1185">Reference proteome</keyword>
<dbReference type="EMBL" id="JACVVK020000004">
    <property type="protein sequence ID" value="KAK7507347.1"/>
    <property type="molecule type" value="Genomic_DNA"/>
</dbReference>
<proteinExistence type="predicted"/>